<evidence type="ECO:0000313" key="2">
    <source>
        <dbReference type="Proteomes" id="UP001058003"/>
    </source>
</evidence>
<dbReference type="EMBL" id="CP073767">
    <property type="protein sequence ID" value="UWZ52747.1"/>
    <property type="molecule type" value="Genomic_DNA"/>
</dbReference>
<keyword evidence="2" id="KW-1185">Reference proteome</keyword>
<dbReference type="RefSeq" id="WP_033359471.1">
    <property type="nucleotide sequence ID" value="NZ_CP073767.1"/>
</dbReference>
<sequence>MRDRITFSRDQYGAPSAKTDTGHFNLLAGQLISDIINYAPDLLQLLDKIDRVRTGQSPVEEYEGNSALFQATPDGVLVADLEDDGDSATYTFDEARAAILQYLDFLAPSAAQKQDAVARWEAESGRAYPHRAELGLS</sequence>
<accession>A0A9Q9IEV5</accession>
<organism evidence="1 2">
    <name type="scientific">Dactylosporangium aurantiacum</name>
    <dbReference type="NCBI Taxonomy" id="35754"/>
    <lineage>
        <taxon>Bacteria</taxon>
        <taxon>Bacillati</taxon>
        <taxon>Actinomycetota</taxon>
        <taxon>Actinomycetes</taxon>
        <taxon>Micromonosporales</taxon>
        <taxon>Micromonosporaceae</taxon>
        <taxon>Dactylosporangium</taxon>
    </lineage>
</organism>
<dbReference type="OrthoDB" id="3398113at2"/>
<name>A0A9Q9IEV5_9ACTN</name>
<dbReference type="KEGG" id="daur:Daura_39960"/>
<reference evidence="1" key="1">
    <citation type="submission" date="2021-04" db="EMBL/GenBank/DDBJ databases">
        <title>Dactylosporangium aurantiacum NRRL B-8018 full assembly.</title>
        <authorList>
            <person name="Hartkoorn R.C."/>
            <person name="Beaudoing E."/>
            <person name="Hot D."/>
        </authorList>
    </citation>
    <scope>NUCLEOTIDE SEQUENCE</scope>
    <source>
        <strain evidence="1">NRRL B-8018</strain>
    </source>
</reference>
<dbReference type="Proteomes" id="UP001058003">
    <property type="component" value="Chromosome"/>
</dbReference>
<protein>
    <submittedName>
        <fullName evidence="1">Uncharacterized protein</fullName>
    </submittedName>
</protein>
<dbReference type="AlphaFoldDB" id="A0A9Q9IEV5"/>
<proteinExistence type="predicted"/>
<evidence type="ECO:0000313" key="1">
    <source>
        <dbReference type="EMBL" id="UWZ52747.1"/>
    </source>
</evidence>
<gene>
    <name evidence="1" type="ORF">Daura_39960</name>
</gene>